<dbReference type="InterPro" id="IPR029026">
    <property type="entry name" value="tRNA_m1G_MTases_N"/>
</dbReference>
<dbReference type="InterPro" id="IPR045330">
    <property type="entry name" value="TRM3/TARBP1"/>
</dbReference>
<feature type="domain" description="tRNA/rRNA methyltransferase SpoU type" evidence="3">
    <location>
        <begin position="1287"/>
        <end position="1429"/>
    </location>
</feature>
<proteinExistence type="predicted"/>
<dbReference type="InterPro" id="IPR001537">
    <property type="entry name" value="SpoU_MeTrfase"/>
</dbReference>
<dbReference type="FunFam" id="3.40.1280.10:FF:000022">
    <property type="entry name" value="Trm3p"/>
    <property type="match status" value="1"/>
</dbReference>
<gene>
    <name evidence="4" type="primary">TRM3_3</name>
    <name evidence="4" type="ORF">GRS66_006592</name>
</gene>
<dbReference type="Proteomes" id="UP000501346">
    <property type="component" value="Chromosome SeIV-SeII"/>
</dbReference>
<dbReference type="EMBL" id="CP049001">
    <property type="protein sequence ID" value="QID84101.1"/>
    <property type="molecule type" value="Genomic_DNA"/>
</dbReference>
<dbReference type="SUPFAM" id="SSF75217">
    <property type="entry name" value="alpha/beta knot"/>
    <property type="match status" value="1"/>
</dbReference>
<dbReference type="PANTHER" id="PTHR12029:SF11">
    <property type="entry name" value="METHYLTRANSFERASE TARBP1-RELATED"/>
    <property type="match status" value="1"/>
</dbReference>
<keyword evidence="5" id="KW-1185">Reference proteome</keyword>
<reference evidence="4 5" key="1">
    <citation type="journal article" date="2019" name="BMC Genomics">
        <title>Chromosome level assembly and comparative genome analysis confirm lager-brewing yeasts originated from a single hybridization.</title>
        <authorList>
            <person name="Salazar A.N."/>
            <person name="Gorter de Vries A.R."/>
            <person name="van den Broek M."/>
            <person name="Brouwers N."/>
            <person name="de la Torre Cortes P."/>
            <person name="Kuijpers N.G.A."/>
            <person name="Daran J.G."/>
            <person name="Abeel T."/>
        </authorList>
    </citation>
    <scope>NUCLEOTIDE SEQUENCE [LARGE SCALE GENOMIC DNA]</scope>
    <source>
        <strain evidence="4 5">CBS 1483</strain>
    </source>
</reference>
<evidence type="ECO:0000313" key="5">
    <source>
        <dbReference type="Proteomes" id="UP000501346"/>
    </source>
</evidence>
<evidence type="ECO:0000259" key="3">
    <source>
        <dbReference type="Pfam" id="PF00588"/>
    </source>
</evidence>
<keyword evidence="2 4" id="KW-0808">Transferase</keyword>
<dbReference type="CDD" id="cd18091">
    <property type="entry name" value="SpoU-like_TRM3-like"/>
    <property type="match status" value="1"/>
</dbReference>
<evidence type="ECO:0000256" key="1">
    <source>
        <dbReference type="ARBA" id="ARBA00022603"/>
    </source>
</evidence>
<accession>A0A6C1E584</accession>
<dbReference type="InterPro" id="IPR044748">
    <property type="entry name" value="Trm3/TARBP1_C"/>
</dbReference>
<name>A0A6C1E584_SACPS</name>
<sequence>MVEGALIGKYLSQASQLKLISDLIQNDDLGQVLELIESASLNIPIDSEIVFSIFEKITEQVVEYARMKDEQSEMFSPSRTEMNDSLRTSARLLCHLPGVWEKFQTWISYRLNDIISKNYKHLFDDKFDKMTVQPFFDAFAKQQNVDVAHEKLDLNILSLLDSLEVVYLFDQSENSISTKSLDFIVVPLLGCNSEEIAESCSKLMRWHIKTLSECCNADENFDKLVWNFIKQLYTRDDSQQPWKQKNSLSVLLRFLLTSDLSPELIGYIRTDMYWEHIQRELDHEVHEHKKLALSILKLTIQKLPAHTTDFKTTYFTWSATPSIDTLNSWKKFTTLYEMIALDTSLNQIEAAKQDVIKIFDNVHLHPSWGLILLSTGLKSSMESVRKYVMKLMFSVTHMSVFSSNIPLLTKTLLPAAMLAHYFSVKDNICPHGERLSSFVKDVLAETTNDLSELLSEILRLLVEKATSFDPSRIYVSYGILEFLQKNKLKAINSDHLNLIRRLYEFEGEDVVLETTIQTIYLKLLLYIDPCISASELLFTLLSHIKYKKGSYQYVEPLFENYRDLAVSYFDDLQAEENIMPNIGKDAIFDLLALVIFDFKNIEVTPNLLIEIAKSKQDIPDYTSSAITFLTELLSGNPSNGYTYENATVLLSYPSFTISTWKSLKVENLFESVKENFSAEKFKFFAEVYKKINECRFDIIELKFDGLLVIYELIKTSVEKGSRESFKVKDSLYSTFFDLMSIFLRTYALNRDCSNPDVDELHVLLHLIAENINKDNGNFLGNLAVCNLMYFILDTYIHCSDSVSADEIAIVKFIFERFSSIWESVCSERLVLKERDLQLSLIGGLFHPAILYFGSKQYIENLTLELEEHAQTIISLSYTRRSLLPLLGSQLRAFMKFYGDSLNAGVDFWWLINILVSTFKELQMDVNLFKLKPVISHLYDRKLNSYYTKGEELYEKVYGPDEVLARVSIIDSILYANDQFKVQLIEKVTEKTNVLHAIKRTDGAEALQRLLQWQLLLLSLQTINEGTLDDSTMMKILKSIEDESSPLVRVYKEWFISTKVVEYYKTGSSEFAENYLFSLLEDHSKPVFAVSAEKICFLVLKELMNDDGKYGFDQLLDKFLCTLVPNAASNKPLVRHFSNSLVISLWPAFESYLSNHTLRSIIENLYINAKKTQVFGEYRTGDANIWDLKSDKKLTNMFGGVAKKITDHNSPYISEAVFEKYLQVKDTVPIGIDERSLWLNKRDTDIDAGASGCTDSDTSPLQTKSGAWETVLDLDNKKFNEVVTRSDLIVVSSLVDKPPNLGGICRLCDVLGVGLLTVQDIKVKSHPQFKNVAVTADRWMPMEEVALENIASFMKEKKKEGYTLIGLEQTDKSLKLDNSFRFPKKSLILLGTEAFGIPGPLLSELDLCLEIQQFGVIRSMNIQTATAVIVHSYTVQHM</sequence>
<dbReference type="GO" id="GO:0003723">
    <property type="term" value="F:RNA binding"/>
    <property type="evidence" value="ECO:0007669"/>
    <property type="project" value="InterPro"/>
</dbReference>
<dbReference type="PROSITE" id="PS51623">
    <property type="entry name" value="SAM_MT_TRMH_1"/>
    <property type="match status" value="1"/>
</dbReference>
<evidence type="ECO:0000313" key="4">
    <source>
        <dbReference type="EMBL" id="QID84101.1"/>
    </source>
</evidence>
<evidence type="ECO:0000256" key="2">
    <source>
        <dbReference type="ARBA" id="ARBA00022679"/>
    </source>
</evidence>
<dbReference type="OrthoDB" id="241340at2759"/>
<protein>
    <submittedName>
        <fullName evidence="4">tRNA guanosine-2'-O-methyltransferase trm3</fullName>
    </submittedName>
</protein>
<dbReference type="GO" id="GO:0016423">
    <property type="term" value="F:tRNA (guanine) methyltransferase activity"/>
    <property type="evidence" value="ECO:0007669"/>
    <property type="project" value="InterPro"/>
</dbReference>
<dbReference type="Gene3D" id="3.40.1280.10">
    <property type="match status" value="1"/>
</dbReference>
<organism evidence="4 5">
    <name type="scientific">Saccharomyces pastorianus</name>
    <name type="common">Lager yeast</name>
    <name type="synonym">Saccharomyces cerevisiae x Saccharomyces eubayanus</name>
    <dbReference type="NCBI Taxonomy" id="27292"/>
    <lineage>
        <taxon>Eukaryota</taxon>
        <taxon>Fungi</taxon>
        <taxon>Dikarya</taxon>
        <taxon>Ascomycota</taxon>
        <taxon>Saccharomycotina</taxon>
        <taxon>Saccharomycetes</taxon>
        <taxon>Saccharomycetales</taxon>
        <taxon>Saccharomycetaceae</taxon>
        <taxon>Saccharomyces</taxon>
    </lineage>
</organism>
<dbReference type="PANTHER" id="PTHR12029">
    <property type="entry name" value="RNA METHYLTRANSFERASE"/>
    <property type="match status" value="1"/>
</dbReference>
<keyword evidence="1 4" id="KW-0489">Methyltransferase</keyword>
<dbReference type="Pfam" id="PF00588">
    <property type="entry name" value="SpoU_methylase"/>
    <property type="match status" value="1"/>
</dbReference>
<dbReference type="InterPro" id="IPR029028">
    <property type="entry name" value="Alpha/beta_knot_MTases"/>
</dbReference>
<dbReference type="InterPro" id="IPR025759">
    <property type="entry name" value="TRM3"/>
</dbReference>
<dbReference type="GO" id="GO:0030488">
    <property type="term" value="P:tRNA methylation"/>
    <property type="evidence" value="ECO:0007669"/>
    <property type="project" value="InterPro"/>
</dbReference>